<gene>
    <name evidence="3" type="ORF">MATL_G00073200</name>
</gene>
<evidence type="ECO:0000313" key="4">
    <source>
        <dbReference type="Proteomes" id="UP001046870"/>
    </source>
</evidence>
<dbReference type="OrthoDB" id="5963205at2759"/>
<keyword evidence="1" id="KW-0175">Coiled coil</keyword>
<keyword evidence="4" id="KW-1185">Reference proteome</keyword>
<comment type="caution">
    <text evidence="3">The sequence shown here is derived from an EMBL/GenBank/DDBJ whole genome shotgun (WGS) entry which is preliminary data.</text>
</comment>
<proteinExistence type="predicted"/>
<evidence type="ECO:0008006" key="5">
    <source>
        <dbReference type="Google" id="ProtNLM"/>
    </source>
</evidence>
<dbReference type="AlphaFoldDB" id="A0A9D3TGD4"/>
<sequence length="154" mass="18344">MLVYCSTQRMGVRNQRKGMISSISESYVYHMSPPCLARESPDELIRPRKLINPVLESPSHRKLHGELLLSHRRGLLPGGKPELQRVLEQRRLEQDREQERARRPPSDLEQELHKRKQRLLEYEREETRLRLDRENIPEFVRVKDNLRHIQVAGK</sequence>
<evidence type="ECO:0000256" key="1">
    <source>
        <dbReference type="ARBA" id="ARBA00023054"/>
    </source>
</evidence>
<feature type="region of interest" description="Disordered" evidence="2">
    <location>
        <begin position="91"/>
        <end position="117"/>
    </location>
</feature>
<name>A0A9D3TGD4_MEGAT</name>
<accession>A0A9D3TGD4</accession>
<evidence type="ECO:0000313" key="3">
    <source>
        <dbReference type="EMBL" id="KAG7477770.1"/>
    </source>
</evidence>
<organism evidence="3 4">
    <name type="scientific">Megalops atlanticus</name>
    <name type="common">Tarpon</name>
    <name type="synonym">Clupea gigantea</name>
    <dbReference type="NCBI Taxonomy" id="7932"/>
    <lineage>
        <taxon>Eukaryota</taxon>
        <taxon>Metazoa</taxon>
        <taxon>Chordata</taxon>
        <taxon>Craniata</taxon>
        <taxon>Vertebrata</taxon>
        <taxon>Euteleostomi</taxon>
        <taxon>Actinopterygii</taxon>
        <taxon>Neopterygii</taxon>
        <taxon>Teleostei</taxon>
        <taxon>Elopiformes</taxon>
        <taxon>Megalopidae</taxon>
        <taxon>Megalops</taxon>
    </lineage>
</organism>
<dbReference type="PANTHER" id="PTHR16768:SF7">
    <property type="entry name" value="PROTEIN FAM107B-LIKE"/>
    <property type="match status" value="1"/>
</dbReference>
<dbReference type="Proteomes" id="UP001046870">
    <property type="component" value="Chromosome 5"/>
</dbReference>
<dbReference type="InterPro" id="IPR009533">
    <property type="entry name" value="FAM107"/>
</dbReference>
<dbReference type="Pfam" id="PF06625">
    <property type="entry name" value="DUF1151"/>
    <property type="match status" value="1"/>
</dbReference>
<dbReference type="EMBL" id="JAFDVH010000005">
    <property type="protein sequence ID" value="KAG7477770.1"/>
    <property type="molecule type" value="Genomic_DNA"/>
</dbReference>
<dbReference type="PANTHER" id="PTHR16768">
    <property type="entry name" value="DOWN REGULATED IN RENAL CARCINOMA 1/TU3A"/>
    <property type="match status" value="1"/>
</dbReference>
<protein>
    <recommendedName>
        <fullName evidence="5">Protein FAM107B-like</fullName>
    </recommendedName>
</protein>
<reference evidence="3" key="1">
    <citation type="submission" date="2021-01" db="EMBL/GenBank/DDBJ databases">
        <authorList>
            <person name="Zahm M."/>
            <person name="Roques C."/>
            <person name="Cabau C."/>
            <person name="Klopp C."/>
            <person name="Donnadieu C."/>
            <person name="Jouanno E."/>
            <person name="Lampietro C."/>
            <person name="Louis A."/>
            <person name="Herpin A."/>
            <person name="Echchiki A."/>
            <person name="Berthelot C."/>
            <person name="Parey E."/>
            <person name="Roest-Crollius H."/>
            <person name="Braasch I."/>
            <person name="Postlethwait J."/>
            <person name="Bobe J."/>
            <person name="Montfort J."/>
            <person name="Bouchez O."/>
            <person name="Begum T."/>
            <person name="Mejri S."/>
            <person name="Adams A."/>
            <person name="Chen W.-J."/>
            <person name="Guiguen Y."/>
        </authorList>
    </citation>
    <scope>NUCLEOTIDE SEQUENCE</scope>
    <source>
        <strain evidence="3">YG-15Mar2019-1</strain>
        <tissue evidence="3">Brain</tissue>
    </source>
</reference>
<evidence type="ECO:0000256" key="2">
    <source>
        <dbReference type="SAM" id="MobiDB-lite"/>
    </source>
</evidence>